<dbReference type="Gene3D" id="1.10.10.2840">
    <property type="entry name" value="PucR C-terminal helix-turn-helix domain"/>
    <property type="match status" value="1"/>
</dbReference>
<dbReference type="InterPro" id="IPR051448">
    <property type="entry name" value="CdaR-like_regulators"/>
</dbReference>
<dbReference type="InterPro" id="IPR025736">
    <property type="entry name" value="PucR_C-HTH_dom"/>
</dbReference>
<dbReference type="InterPro" id="IPR042070">
    <property type="entry name" value="PucR_C-HTH_sf"/>
</dbReference>
<dbReference type="InterPro" id="IPR041522">
    <property type="entry name" value="CdaR_GGDEF"/>
</dbReference>
<protein>
    <submittedName>
        <fullName evidence="4">Helix-turn-helix domain-containing protein</fullName>
    </submittedName>
</protein>
<comment type="similarity">
    <text evidence="1">Belongs to the CdaR family.</text>
</comment>
<reference evidence="5" key="1">
    <citation type="submission" date="2023-07" db="EMBL/GenBank/DDBJ databases">
        <title>Draft genome sequence of the endophytic actinobacterium Streptomyces justiciae WPN32, a potential antibiotic producer.</title>
        <authorList>
            <person name="Yasawong M."/>
            <person name="Pana W."/>
            <person name="Ganta P."/>
            <person name="Santapan N."/>
            <person name="Songngamsuk T."/>
            <person name="Phatcharaharikarn M."/>
            <person name="Kerdtoob S."/>
            <person name="Nantapong N."/>
        </authorList>
    </citation>
    <scope>NUCLEOTIDE SEQUENCE [LARGE SCALE GENOMIC DNA]</scope>
    <source>
        <strain evidence="5">WPN32</strain>
    </source>
</reference>
<evidence type="ECO:0000259" key="3">
    <source>
        <dbReference type="Pfam" id="PF17853"/>
    </source>
</evidence>
<dbReference type="EMBL" id="JAVTLL010000027">
    <property type="protein sequence ID" value="MDT7845596.1"/>
    <property type="molecule type" value="Genomic_DNA"/>
</dbReference>
<keyword evidence="5" id="KW-1185">Reference proteome</keyword>
<feature type="domain" description="CdaR GGDEF-like" evidence="3">
    <location>
        <begin position="303"/>
        <end position="434"/>
    </location>
</feature>
<feature type="domain" description="PucR C-terminal helix-turn-helix" evidence="2">
    <location>
        <begin position="489"/>
        <end position="544"/>
    </location>
</feature>
<dbReference type="PANTHER" id="PTHR33744:SF17">
    <property type="entry name" value="CONSERVED PROTEIN"/>
    <property type="match status" value="1"/>
</dbReference>
<evidence type="ECO:0000256" key="1">
    <source>
        <dbReference type="ARBA" id="ARBA00006754"/>
    </source>
</evidence>
<dbReference type="Proteomes" id="UP001257948">
    <property type="component" value="Unassembled WGS sequence"/>
</dbReference>
<evidence type="ECO:0000313" key="4">
    <source>
        <dbReference type="EMBL" id="MDT7845596.1"/>
    </source>
</evidence>
<gene>
    <name evidence="4" type="ORF">RQC66_33265</name>
</gene>
<proteinExistence type="inferred from homology"/>
<sequence>MPTATRASGATLRHLAPALIGPLVELLAAPDGLDRPLADVVISEPDEEPREDHRGCLVLLIGVRGAGALRPLIAAGRSGAAAVAVRTGTGDEALETLRQAAVECGTALLGVRDEARWEQVAAMARTVVDTVHQAPELAGQYAHGDLFSLAQTLAALTGGVVSVEDATDRAIAYSRSDTPVDEVRRLSILGHTCPEAYLAALREAGVYGRLRGGEDVVDVAARPDLGARRRLAAGITAGGRLLGTIWVQEGDTPLSEGSGQALRGAARLAALMMIGHPGGAGPESGLRQELTAGLLAGRLRPASLAGHLGVAARTGATVIAVELHETHTDGGPEAELRRARTAEMVSLHAAAFRRTAVAARLDGRLYVVAPDASPAADASRPRTSDPGLTGWTAELVTTLRRHMGTPVQAAVANPVPRLADVPQARAEADRILSVIAHDPGREVATYEDARAAVVLGEIVGLLRARPEIHDPALAALVRHDRKHGSQMCESLLGYLDAFGDVRAVADRLHIHPNTLRYRIRRAVTLTGIDLDDPEQRLVAMLELRRLRVTEES</sequence>
<accession>A0ABU3M265</accession>
<comment type="caution">
    <text evidence="4">The sequence shown here is derived from an EMBL/GenBank/DDBJ whole genome shotgun (WGS) entry which is preliminary data.</text>
</comment>
<dbReference type="RefSeq" id="WP_314205764.1">
    <property type="nucleotide sequence ID" value="NZ_JAVTLL010000027.1"/>
</dbReference>
<organism evidence="4 5">
    <name type="scientific">Streptomyces justiciae</name>
    <dbReference type="NCBI Taxonomy" id="2780140"/>
    <lineage>
        <taxon>Bacteria</taxon>
        <taxon>Bacillati</taxon>
        <taxon>Actinomycetota</taxon>
        <taxon>Actinomycetes</taxon>
        <taxon>Kitasatosporales</taxon>
        <taxon>Streptomycetaceae</taxon>
        <taxon>Streptomyces</taxon>
    </lineage>
</organism>
<name>A0ABU3M265_9ACTN</name>
<evidence type="ECO:0000313" key="5">
    <source>
        <dbReference type="Proteomes" id="UP001257948"/>
    </source>
</evidence>
<evidence type="ECO:0000259" key="2">
    <source>
        <dbReference type="Pfam" id="PF13556"/>
    </source>
</evidence>
<dbReference type="PANTHER" id="PTHR33744">
    <property type="entry name" value="CARBOHYDRATE DIACID REGULATOR"/>
    <property type="match status" value="1"/>
</dbReference>
<dbReference type="Pfam" id="PF13556">
    <property type="entry name" value="HTH_30"/>
    <property type="match status" value="1"/>
</dbReference>
<dbReference type="Pfam" id="PF17853">
    <property type="entry name" value="GGDEF_2"/>
    <property type="match status" value="1"/>
</dbReference>